<keyword evidence="2" id="KW-1185">Reference proteome</keyword>
<dbReference type="RefSeq" id="WP_141448936.1">
    <property type="nucleotide sequence ID" value="NZ_CP041217.1"/>
</dbReference>
<gene>
    <name evidence="1" type="ORF">FFV09_17045</name>
</gene>
<name>A0A4Y6UZ38_SACBS</name>
<dbReference type="AlphaFoldDB" id="A0A4Y6UZ38"/>
<proteinExistence type="predicted"/>
<evidence type="ECO:0000313" key="2">
    <source>
        <dbReference type="Proteomes" id="UP000316968"/>
    </source>
</evidence>
<dbReference type="KEGG" id="saca:FFV09_17045"/>
<sequence>MLPFNANAVESSVFEKTAIQQEIEQALQEQVNYHVKEYEQLSTDEERVEYLEKFSDLDDVNKAAVTDSFSTQVLEEVAPTEVQVTDIFEDTLDKAYVYTMDEQGNVYDRNGDVVNHIDLNATSPNQVDVLNTQNIADAVTANKVLGNNSGAFSRQTTRAGYKGISTTLVLPLSQNFQVETEKGTTGYIYNGIDVNPTSGGYKVEAGFQYSKMRSGYSAMIHPEGSNQTAIPTGPTTGTPAPPLYKPGTSVVSNLLYDTSSQQFKHFVNGTNVNGLKQYIYFFSKKSLSASELSNMHVKRVVALAKDDYRQNNIGRVSVQYTASTLTNASGTQVALNSVHLDQLLKGTNIYGTSDWPNHAVTKSPASGSIASQLITVNTTSLPN</sequence>
<organism evidence="1 2">
    <name type="scientific">Saccharibacillus brassicae</name>
    <dbReference type="NCBI Taxonomy" id="2583377"/>
    <lineage>
        <taxon>Bacteria</taxon>
        <taxon>Bacillati</taxon>
        <taxon>Bacillota</taxon>
        <taxon>Bacilli</taxon>
        <taxon>Bacillales</taxon>
        <taxon>Paenibacillaceae</taxon>
        <taxon>Saccharibacillus</taxon>
    </lineage>
</organism>
<accession>A0A4Y6UZ38</accession>
<evidence type="ECO:0000313" key="1">
    <source>
        <dbReference type="EMBL" id="QDH22394.1"/>
    </source>
</evidence>
<dbReference type="Proteomes" id="UP000316968">
    <property type="component" value="Chromosome"/>
</dbReference>
<dbReference type="OrthoDB" id="2680674at2"/>
<dbReference type="EMBL" id="CP041217">
    <property type="protein sequence ID" value="QDH22394.1"/>
    <property type="molecule type" value="Genomic_DNA"/>
</dbReference>
<reference evidence="1 2" key="1">
    <citation type="submission" date="2019-06" db="EMBL/GenBank/DDBJ databases">
        <title>Saccharibacillus brassicae sp. nov., an endophytic bacterium isolated from Chinese cabbage seeds (Brassica pekinensis).</title>
        <authorList>
            <person name="Jiang L."/>
            <person name="Lee J."/>
            <person name="Kim S.W."/>
        </authorList>
    </citation>
    <scope>NUCLEOTIDE SEQUENCE [LARGE SCALE GENOMIC DNA]</scope>
    <source>
        <strain evidence="2">KCTC 43072 / ATSA2</strain>
    </source>
</reference>
<protein>
    <submittedName>
        <fullName evidence="1">Uncharacterized protein</fullName>
    </submittedName>
</protein>